<reference evidence="2" key="1">
    <citation type="submission" date="2014-05" db="EMBL/GenBank/DDBJ databases">
        <authorList>
            <person name="Chronopoulou M."/>
        </authorList>
    </citation>
    <scope>NUCLEOTIDE SEQUENCE</scope>
    <source>
        <tissue evidence="2">Whole organism</tissue>
    </source>
</reference>
<dbReference type="EMBL" id="HACA01027356">
    <property type="protein sequence ID" value="CDW44717.1"/>
    <property type="molecule type" value="Transcribed_RNA"/>
</dbReference>
<keyword evidence="1" id="KW-1133">Transmembrane helix</keyword>
<name>A0A0K2V3K7_LEPSM</name>
<sequence>WVAVLLRNIQVSTAKSPNSLTVSLRTNEFIKNVPTHRRIVYAELFLVIFIILTNYF</sequence>
<accession>A0A0K2V3K7</accession>
<feature type="transmembrane region" description="Helical" evidence="1">
    <location>
        <begin position="39"/>
        <end position="55"/>
    </location>
</feature>
<keyword evidence="1" id="KW-0812">Transmembrane</keyword>
<proteinExistence type="predicted"/>
<organism evidence="2">
    <name type="scientific">Lepeophtheirus salmonis</name>
    <name type="common">Salmon louse</name>
    <name type="synonym">Caligus salmonis</name>
    <dbReference type="NCBI Taxonomy" id="72036"/>
    <lineage>
        <taxon>Eukaryota</taxon>
        <taxon>Metazoa</taxon>
        <taxon>Ecdysozoa</taxon>
        <taxon>Arthropoda</taxon>
        <taxon>Crustacea</taxon>
        <taxon>Multicrustacea</taxon>
        <taxon>Hexanauplia</taxon>
        <taxon>Copepoda</taxon>
        <taxon>Siphonostomatoida</taxon>
        <taxon>Caligidae</taxon>
        <taxon>Lepeophtheirus</taxon>
    </lineage>
</organism>
<protein>
    <submittedName>
        <fullName evidence="2">Uncharacterized protein</fullName>
    </submittedName>
</protein>
<evidence type="ECO:0000313" key="2">
    <source>
        <dbReference type="EMBL" id="CDW44717.1"/>
    </source>
</evidence>
<evidence type="ECO:0000256" key="1">
    <source>
        <dbReference type="SAM" id="Phobius"/>
    </source>
</evidence>
<keyword evidence="1" id="KW-0472">Membrane</keyword>
<dbReference type="AlphaFoldDB" id="A0A0K2V3K7"/>
<feature type="non-terminal residue" evidence="2">
    <location>
        <position position="1"/>
    </location>
</feature>